<dbReference type="Pfam" id="PF13458">
    <property type="entry name" value="Peripla_BP_6"/>
    <property type="match status" value="1"/>
</dbReference>
<gene>
    <name evidence="4" type="ORF">CR159_09340</name>
</gene>
<dbReference type="RefSeq" id="WP_102073745.1">
    <property type="nucleotide sequence ID" value="NZ_PDNW01000006.1"/>
</dbReference>
<evidence type="ECO:0000313" key="5">
    <source>
        <dbReference type="Proteomes" id="UP000234190"/>
    </source>
</evidence>
<reference evidence="4 5" key="1">
    <citation type="submission" date="2017-10" db="EMBL/GenBank/DDBJ databases">
        <title>Two draft genome sequences of Pusillimonas sp. strains isolated from a nitrate- and radionuclide-contaminated groundwater in Russia.</title>
        <authorList>
            <person name="Grouzdev D.S."/>
            <person name="Tourova T.P."/>
            <person name="Goeva M.A."/>
            <person name="Babich T.L."/>
            <person name="Sokolova D.S."/>
            <person name="Abdullin R."/>
            <person name="Poltaraus A.B."/>
            <person name="Toshchakov S.V."/>
            <person name="Nazina T.N."/>
        </authorList>
    </citation>
    <scope>NUCLEOTIDE SEQUENCE [LARGE SCALE GENOMIC DNA]</scope>
    <source>
        <strain evidence="4 5">JR1/69-3-13</strain>
    </source>
</reference>
<protein>
    <submittedName>
        <fullName evidence="4">Branched-chain amino acid ABC transporter substrate-binding protein</fullName>
    </submittedName>
</protein>
<evidence type="ECO:0000256" key="1">
    <source>
        <dbReference type="ARBA" id="ARBA00010062"/>
    </source>
</evidence>
<dbReference type="AlphaFoldDB" id="A0A2N4U599"/>
<dbReference type="SUPFAM" id="SSF53822">
    <property type="entry name" value="Periplasmic binding protein-like I"/>
    <property type="match status" value="1"/>
</dbReference>
<name>A0A2N4U599_9BURK</name>
<dbReference type="Gene3D" id="3.40.50.2300">
    <property type="match status" value="2"/>
</dbReference>
<proteinExistence type="inferred from homology"/>
<dbReference type="EMBL" id="PDNW01000006">
    <property type="protein sequence ID" value="PLC50198.1"/>
    <property type="molecule type" value="Genomic_DNA"/>
</dbReference>
<evidence type="ECO:0000259" key="3">
    <source>
        <dbReference type="Pfam" id="PF13458"/>
    </source>
</evidence>
<sequence>MTSVQAAPLKIALVETLSGPQASTGLMYRSAANYGFERLNETGGWNGQAIEIAEYDNQGGPAGASDKVKAAIADGARIIIQGSSSAVSGQITEDVRKYNVRNPGKEVLFLNMGGEALELTGNKCHFYHFRFTTNAPIRVKTLVNAMKESGDLGTKIYSMNQNYSWGSDMEASIKNFADEGGYEVVESTLHDVNRIQDFSPYASKIKASGAQTVITGNWSNDLLLLMKATRGAGLDVRFGTVFLDQPGNLANAGETALGHYISHAFNMAASPEAEKFGEAYKAKTGHYPTYIEPQTVFGVQMLAEALKATPPEDGKLNVTQLALNLEKVKINTPMGETSIRAEDHQVVLPIVVSKVTKEAKYKSDDTAMGFEVVQRFTGPAAVNPVEKTCKMKRPA</sequence>
<dbReference type="PANTHER" id="PTHR30483:SF37">
    <property type="entry name" value="ABC TRANSPORTER SUBSTRATE-BINDING PROTEIN"/>
    <property type="match status" value="1"/>
</dbReference>
<dbReference type="InterPro" id="IPR028081">
    <property type="entry name" value="Leu-bd"/>
</dbReference>
<dbReference type="OrthoDB" id="5289062at2"/>
<dbReference type="PANTHER" id="PTHR30483">
    <property type="entry name" value="LEUCINE-SPECIFIC-BINDING PROTEIN"/>
    <property type="match status" value="1"/>
</dbReference>
<keyword evidence="2" id="KW-0732">Signal</keyword>
<feature type="domain" description="Leucine-binding protein" evidence="3">
    <location>
        <begin position="8"/>
        <end position="357"/>
    </location>
</feature>
<accession>A0A2N4U599</accession>
<organism evidence="4 5">
    <name type="scientific">Pollutimonas subterranea</name>
    <dbReference type="NCBI Taxonomy" id="2045210"/>
    <lineage>
        <taxon>Bacteria</taxon>
        <taxon>Pseudomonadati</taxon>
        <taxon>Pseudomonadota</taxon>
        <taxon>Betaproteobacteria</taxon>
        <taxon>Burkholderiales</taxon>
        <taxon>Alcaligenaceae</taxon>
        <taxon>Pollutimonas</taxon>
    </lineage>
</organism>
<dbReference type="CDD" id="cd06329">
    <property type="entry name" value="PBP1_SBP-like"/>
    <property type="match status" value="1"/>
</dbReference>
<evidence type="ECO:0000313" key="4">
    <source>
        <dbReference type="EMBL" id="PLC50198.1"/>
    </source>
</evidence>
<evidence type="ECO:0000256" key="2">
    <source>
        <dbReference type="ARBA" id="ARBA00022729"/>
    </source>
</evidence>
<dbReference type="InterPro" id="IPR028082">
    <property type="entry name" value="Peripla_BP_I"/>
</dbReference>
<comment type="caution">
    <text evidence="4">The sequence shown here is derived from an EMBL/GenBank/DDBJ whole genome shotgun (WGS) entry which is preliminary data.</text>
</comment>
<comment type="similarity">
    <text evidence="1">Belongs to the leucine-binding protein family.</text>
</comment>
<keyword evidence="5" id="KW-1185">Reference proteome</keyword>
<dbReference type="InterPro" id="IPR051010">
    <property type="entry name" value="BCAA_transport"/>
</dbReference>
<dbReference type="Proteomes" id="UP000234190">
    <property type="component" value="Unassembled WGS sequence"/>
</dbReference>